<protein>
    <submittedName>
        <fullName evidence="4">Glycosyl hydrolases family 31-domain-containing protein</fullName>
    </submittedName>
</protein>
<name>A0AAN6PEC9_9PEZI</name>
<dbReference type="Proteomes" id="UP001303115">
    <property type="component" value="Unassembled WGS sequence"/>
</dbReference>
<dbReference type="EMBL" id="MU854402">
    <property type="protein sequence ID" value="KAK4039378.1"/>
    <property type="molecule type" value="Genomic_DNA"/>
</dbReference>
<dbReference type="PANTHER" id="PTHR43053:SF4">
    <property type="entry name" value="MYOGENESIS-REGULATING GLYCOSIDASE"/>
    <property type="match status" value="1"/>
</dbReference>
<accession>A0AAN6PEC9</accession>
<dbReference type="GO" id="GO:0016798">
    <property type="term" value="F:hydrolase activity, acting on glycosyl bonds"/>
    <property type="evidence" value="ECO:0007669"/>
    <property type="project" value="UniProtKB-KW"/>
</dbReference>
<dbReference type="InterPro" id="IPR013780">
    <property type="entry name" value="Glyco_hydro_b"/>
</dbReference>
<dbReference type="AlphaFoldDB" id="A0AAN6PEC9"/>
<organism evidence="4 5">
    <name type="scientific">Parachaetomium inaequale</name>
    <dbReference type="NCBI Taxonomy" id="2588326"/>
    <lineage>
        <taxon>Eukaryota</taxon>
        <taxon>Fungi</taxon>
        <taxon>Dikarya</taxon>
        <taxon>Ascomycota</taxon>
        <taxon>Pezizomycotina</taxon>
        <taxon>Sordariomycetes</taxon>
        <taxon>Sordariomycetidae</taxon>
        <taxon>Sordariales</taxon>
        <taxon>Chaetomiaceae</taxon>
        <taxon>Parachaetomium</taxon>
    </lineage>
</organism>
<evidence type="ECO:0000259" key="3">
    <source>
        <dbReference type="Pfam" id="PF21365"/>
    </source>
</evidence>
<evidence type="ECO:0000256" key="1">
    <source>
        <dbReference type="ARBA" id="ARBA00022801"/>
    </source>
</evidence>
<dbReference type="InterPro" id="IPR050985">
    <property type="entry name" value="Alpha-glycosidase_related"/>
</dbReference>
<keyword evidence="2" id="KW-0326">Glycosidase</keyword>
<gene>
    <name evidence="4" type="ORF">C8A01DRAFT_16641</name>
</gene>
<dbReference type="Gene3D" id="3.20.20.80">
    <property type="entry name" value="Glycosidases"/>
    <property type="match status" value="1"/>
</dbReference>
<sequence>MPYLFAQAVECCRDGLPLLRAMVVEFPGNRTRQTLDQQYMLGDSLLVAPVFNEEGVCEYYVPVGTWMGLLDGKKRVGPAWVKETFDSFHLPLLLREDQVLLVGTGEHPDYDWAAGLTKVVVGSVSERGAREALIPSAKELGQFEGSVRVLSVWRDDAEPESLGVERTGQGEAPELLVLGDDSHI</sequence>
<evidence type="ECO:0000313" key="5">
    <source>
        <dbReference type="Proteomes" id="UP001303115"/>
    </source>
</evidence>
<keyword evidence="5" id="KW-1185">Reference proteome</keyword>
<dbReference type="SUPFAM" id="SSF51011">
    <property type="entry name" value="Glycosyl hydrolase domain"/>
    <property type="match status" value="1"/>
</dbReference>
<dbReference type="Pfam" id="PF21365">
    <property type="entry name" value="Glyco_hydro_31_3rd"/>
    <property type="match status" value="1"/>
</dbReference>
<keyword evidence="1 4" id="KW-0378">Hydrolase</keyword>
<dbReference type="InterPro" id="IPR048395">
    <property type="entry name" value="Glyco_hydro_31_C"/>
</dbReference>
<proteinExistence type="predicted"/>
<feature type="domain" description="Glycosyl hydrolase family 31 C-terminal" evidence="3">
    <location>
        <begin position="15"/>
        <end position="100"/>
    </location>
</feature>
<evidence type="ECO:0000256" key="2">
    <source>
        <dbReference type="ARBA" id="ARBA00023295"/>
    </source>
</evidence>
<comment type="caution">
    <text evidence="4">The sequence shown here is derived from an EMBL/GenBank/DDBJ whole genome shotgun (WGS) entry which is preliminary data.</text>
</comment>
<evidence type="ECO:0000313" key="4">
    <source>
        <dbReference type="EMBL" id="KAK4039378.1"/>
    </source>
</evidence>
<dbReference type="Gene3D" id="2.60.40.1180">
    <property type="entry name" value="Golgi alpha-mannosidase II"/>
    <property type="match status" value="1"/>
</dbReference>
<dbReference type="PANTHER" id="PTHR43053">
    <property type="entry name" value="GLYCOSIDASE FAMILY 31"/>
    <property type="match status" value="1"/>
</dbReference>
<reference evidence="5" key="1">
    <citation type="journal article" date="2023" name="Mol. Phylogenet. Evol.">
        <title>Genome-scale phylogeny and comparative genomics of the fungal order Sordariales.</title>
        <authorList>
            <person name="Hensen N."/>
            <person name="Bonometti L."/>
            <person name="Westerberg I."/>
            <person name="Brannstrom I.O."/>
            <person name="Guillou S."/>
            <person name="Cros-Aarteil S."/>
            <person name="Calhoun S."/>
            <person name="Haridas S."/>
            <person name="Kuo A."/>
            <person name="Mondo S."/>
            <person name="Pangilinan J."/>
            <person name="Riley R."/>
            <person name="LaButti K."/>
            <person name="Andreopoulos B."/>
            <person name="Lipzen A."/>
            <person name="Chen C."/>
            <person name="Yan M."/>
            <person name="Daum C."/>
            <person name="Ng V."/>
            <person name="Clum A."/>
            <person name="Steindorff A."/>
            <person name="Ohm R.A."/>
            <person name="Martin F."/>
            <person name="Silar P."/>
            <person name="Natvig D.O."/>
            <person name="Lalanne C."/>
            <person name="Gautier V."/>
            <person name="Ament-Velasquez S.L."/>
            <person name="Kruys A."/>
            <person name="Hutchinson M.I."/>
            <person name="Powell A.J."/>
            <person name="Barry K."/>
            <person name="Miller A.N."/>
            <person name="Grigoriev I.V."/>
            <person name="Debuchy R."/>
            <person name="Gladieux P."/>
            <person name="Hiltunen Thoren M."/>
            <person name="Johannesson H."/>
        </authorList>
    </citation>
    <scope>NUCLEOTIDE SEQUENCE [LARGE SCALE GENOMIC DNA]</scope>
    <source>
        <strain evidence="5">CBS 284.82</strain>
    </source>
</reference>